<sequence>MAGEDFLLWQSIEAYIGIRYGFNKSCPGCVPQACDHALDPAQPNDQLSTAFPFQVSSFLLSLVQRLRLSFIYPCLEL</sequence>
<dbReference type="Proteomes" id="UP000055048">
    <property type="component" value="Unassembled WGS sequence"/>
</dbReference>
<proteinExistence type="predicted"/>
<gene>
    <name evidence="1" type="ORF">T05_9751</name>
</gene>
<dbReference type="EMBL" id="JYDJ01001231">
    <property type="protein sequence ID" value="KRX32393.1"/>
    <property type="molecule type" value="Genomic_DNA"/>
</dbReference>
<organism evidence="1 2">
    <name type="scientific">Trichinella murrelli</name>
    <dbReference type="NCBI Taxonomy" id="144512"/>
    <lineage>
        <taxon>Eukaryota</taxon>
        <taxon>Metazoa</taxon>
        <taxon>Ecdysozoa</taxon>
        <taxon>Nematoda</taxon>
        <taxon>Enoplea</taxon>
        <taxon>Dorylaimia</taxon>
        <taxon>Trichinellida</taxon>
        <taxon>Trichinellidae</taxon>
        <taxon>Trichinella</taxon>
    </lineage>
</organism>
<evidence type="ECO:0000313" key="1">
    <source>
        <dbReference type="EMBL" id="KRX32393.1"/>
    </source>
</evidence>
<evidence type="ECO:0000313" key="2">
    <source>
        <dbReference type="Proteomes" id="UP000055048"/>
    </source>
</evidence>
<protein>
    <submittedName>
        <fullName evidence="1">Uncharacterized protein</fullName>
    </submittedName>
</protein>
<reference evidence="1 2" key="1">
    <citation type="submission" date="2015-01" db="EMBL/GenBank/DDBJ databases">
        <title>Evolution of Trichinella species and genotypes.</title>
        <authorList>
            <person name="Korhonen P.K."/>
            <person name="Edoardo P."/>
            <person name="Giuseppe L.R."/>
            <person name="Gasser R.B."/>
        </authorList>
    </citation>
    <scope>NUCLEOTIDE SEQUENCE [LARGE SCALE GENOMIC DNA]</scope>
    <source>
        <strain evidence="1">ISS417</strain>
    </source>
</reference>
<name>A0A0V0T009_9BILA</name>
<comment type="caution">
    <text evidence="1">The sequence shown here is derived from an EMBL/GenBank/DDBJ whole genome shotgun (WGS) entry which is preliminary data.</text>
</comment>
<keyword evidence="2" id="KW-1185">Reference proteome</keyword>
<accession>A0A0V0T009</accession>
<dbReference type="AlphaFoldDB" id="A0A0V0T009"/>